<dbReference type="Proteomes" id="UP001139263">
    <property type="component" value="Unassembled WGS sequence"/>
</dbReference>
<evidence type="ECO:0000313" key="2">
    <source>
        <dbReference type="Proteomes" id="UP001139263"/>
    </source>
</evidence>
<protein>
    <recommendedName>
        <fullName evidence="3">Spore coat associated protein CotJA</fullName>
    </recommendedName>
</protein>
<accession>A0A9X1V897</accession>
<sequence>MNARWQTDLPYHSPYDPCPMRGPKHFIIPINQFLIYQPRRLKQYAYREALRHGSLWPDLTSDYKGRNPYE</sequence>
<keyword evidence="2" id="KW-1185">Reference proteome</keyword>
<comment type="caution">
    <text evidence="1">The sequence shown here is derived from an EMBL/GenBank/DDBJ whole genome shotgun (WGS) entry which is preliminary data.</text>
</comment>
<dbReference type="AlphaFoldDB" id="A0A9X1V897"/>
<organism evidence="1 2">
    <name type="scientific">Sulfoacidibacillus ferrooxidans</name>
    <dbReference type="NCBI Taxonomy" id="2005001"/>
    <lineage>
        <taxon>Bacteria</taxon>
        <taxon>Bacillati</taxon>
        <taxon>Bacillota</taxon>
        <taxon>Bacilli</taxon>
        <taxon>Bacillales</taxon>
        <taxon>Alicyclobacillaceae</taxon>
        <taxon>Sulfoacidibacillus</taxon>
    </lineage>
</organism>
<dbReference type="EMBL" id="JALBUF010000005">
    <property type="protein sequence ID" value="MCI0183556.1"/>
    <property type="molecule type" value="Genomic_DNA"/>
</dbReference>
<gene>
    <name evidence="1" type="ORF">MM817_01839</name>
</gene>
<reference evidence="1" key="1">
    <citation type="submission" date="2022-03" db="EMBL/GenBank/DDBJ databases">
        <title>Draft Genome Sequence of Firmicute Strain S0AB, a Heterotrophic Iron/Sulfur-Oxidizing Extreme Acidophile.</title>
        <authorList>
            <person name="Vergara E."/>
            <person name="Pakostova E."/>
            <person name="Johnson D.B."/>
            <person name="Holmes D.S."/>
        </authorList>
    </citation>
    <scope>NUCLEOTIDE SEQUENCE</scope>
    <source>
        <strain evidence="1">S0AB</strain>
    </source>
</reference>
<proteinExistence type="predicted"/>
<evidence type="ECO:0000313" key="1">
    <source>
        <dbReference type="EMBL" id="MCI0183556.1"/>
    </source>
</evidence>
<dbReference type="RefSeq" id="WP_241714005.1">
    <property type="nucleotide sequence ID" value="NZ_JALBUF010000005.1"/>
</dbReference>
<evidence type="ECO:0008006" key="3">
    <source>
        <dbReference type="Google" id="ProtNLM"/>
    </source>
</evidence>
<name>A0A9X1V897_9BACL</name>